<reference evidence="7 8" key="1">
    <citation type="submission" date="2019-08" db="EMBL/GenBank/DDBJ databases">
        <title>Calorimonas adulescens gen. nov., sp. nov., an anaerobic thermophilic bacterium from Sakhalin hot spring.</title>
        <authorList>
            <person name="Khomyakova M.A."/>
            <person name="Merkel A.Y."/>
            <person name="Novikov A."/>
            <person name="Bonch-Osmolovskaya E.A."/>
            <person name="Slobodkin A.I."/>
        </authorList>
    </citation>
    <scope>NUCLEOTIDE SEQUENCE [LARGE SCALE GENOMIC DNA]</scope>
    <source>
        <strain evidence="7 8">A05MB</strain>
    </source>
</reference>
<evidence type="ECO:0000313" key="7">
    <source>
        <dbReference type="EMBL" id="TZE83422.1"/>
    </source>
</evidence>
<evidence type="ECO:0000256" key="5">
    <source>
        <dbReference type="HAMAP-Rule" id="MF_00844"/>
    </source>
</evidence>
<feature type="coiled-coil region" evidence="5">
    <location>
        <begin position="303"/>
        <end position="330"/>
    </location>
</feature>
<comment type="subunit">
    <text evidence="5">Associates with stalled 50S ribosomal subunits. Binds to RqcP.</text>
</comment>
<dbReference type="GO" id="GO:0072344">
    <property type="term" value="P:rescue of stalled ribosome"/>
    <property type="evidence" value="ECO:0007669"/>
    <property type="project" value="UniProtKB-UniRule"/>
</dbReference>
<dbReference type="InterPro" id="IPR051608">
    <property type="entry name" value="RQC_Subunit_NEMF"/>
</dbReference>
<proteinExistence type="inferred from homology"/>
<dbReference type="EMBL" id="VTPS01000001">
    <property type="protein sequence ID" value="TZE83422.1"/>
    <property type="molecule type" value="Genomic_DNA"/>
</dbReference>
<keyword evidence="5" id="KW-0175">Coiled coil</keyword>
<evidence type="ECO:0000256" key="2">
    <source>
        <dbReference type="ARBA" id="ARBA00022730"/>
    </source>
</evidence>
<dbReference type="GO" id="GO:0043023">
    <property type="term" value="F:ribosomal large subunit binding"/>
    <property type="evidence" value="ECO:0007669"/>
    <property type="project" value="UniProtKB-UniRule"/>
</dbReference>
<dbReference type="Gene3D" id="2.30.310.10">
    <property type="entry name" value="ibrinogen binding protein from staphylococcus aureus domain"/>
    <property type="match status" value="1"/>
</dbReference>
<dbReference type="HAMAP" id="MF_00844_B">
    <property type="entry name" value="RqcH_B"/>
    <property type="match status" value="1"/>
</dbReference>
<keyword evidence="4 5" id="KW-0648">Protein biosynthesis</keyword>
<comment type="function">
    <text evidence="5">Key component of the ribosome quality control system (RQC), a ribosome-associated complex that mediates the extraction of incompletely synthesized nascent chains from stalled ribosomes and their subsequent degradation. RqcH recruits Ala-charged tRNA, and with RqcP directs the elongation of stalled nascent chains on 50S ribosomal subunits, leading to non-templated C-terminal alanine extensions (Ala tail). The Ala tail promotes nascent chain degradation. May add between 1 and at least 8 Ala residues. Binds to stalled 50S ribosomal subunits.</text>
</comment>
<evidence type="ECO:0000256" key="1">
    <source>
        <dbReference type="ARBA" id="ARBA00022555"/>
    </source>
</evidence>
<name>A0A5D8QFW9_9THEO</name>
<evidence type="ECO:0000256" key="3">
    <source>
        <dbReference type="ARBA" id="ARBA00022884"/>
    </source>
</evidence>
<dbReference type="Pfam" id="PF05833">
    <property type="entry name" value="NFACT_N"/>
    <property type="match status" value="1"/>
</dbReference>
<dbReference type="GO" id="GO:1990112">
    <property type="term" value="C:RQC complex"/>
    <property type="evidence" value="ECO:0007669"/>
    <property type="project" value="TreeGrafter"/>
</dbReference>
<organism evidence="7 8">
    <name type="scientific">Calorimonas adulescens</name>
    <dbReference type="NCBI Taxonomy" id="2606906"/>
    <lineage>
        <taxon>Bacteria</taxon>
        <taxon>Bacillati</taxon>
        <taxon>Bacillota</taxon>
        <taxon>Clostridia</taxon>
        <taxon>Thermoanaerobacterales</taxon>
        <taxon>Thermoanaerobacteraceae</taxon>
        <taxon>Calorimonas</taxon>
    </lineage>
</organism>
<comment type="caution">
    <text evidence="7">The sequence shown here is derived from an EMBL/GenBank/DDBJ whole genome shotgun (WGS) entry which is preliminary data.</text>
</comment>
<feature type="domain" description="NFACT RNA-binding" evidence="6">
    <location>
        <begin position="455"/>
        <end position="555"/>
    </location>
</feature>
<keyword evidence="2 5" id="KW-0699">rRNA-binding</keyword>
<keyword evidence="8" id="KW-1185">Reference proteome</keyword>
<evidence type="ECO:0000256" key="4">
    <source>
        <dbReference type="ARBA" id="ARBA00022917"/>
    </source>
</evidence>
<evidence type="ECO:0000259" key="6">
    <source>
        <dbReference type="Pfam" id="PF05670"/>
    </source>
</evidence>
<feature type="coiled-coil region" evidence="5">
    <location>
        <begin position="381"/>
        <end position="422"/>
    </location>
</feature>
<dbReference type="FunFam" id="2.30.310.10:FF:000004">
    <property type="entry name" value="Fibronectin-binding protein A"/>
    <property type="match status" value="1"/>
</dbReference>
<keyword evidence="3 5" id="KW-0694">RNA-binding</keyword>
<comment type="similarity">
    <text evidence="5">Belongs to the NEMF family.</text>
</comment>
<dbReference type="InterPro" id="IPR043682">
    <property type="entry name" value="RqcH_bacterial"/>
</dbReference>
<dbReference type="Proteomes" id="UP000322976">
    <property type="component" value="Unassembled WGS sequence"/>
</dbReference>
<sequence>MGGVLMPLDGLGLHALVYELKNTIIGSKIEKIYQPDRYEILLHLRKPQENIKLLINSHPVLSRICITTTDKKNPVNPPPFCMLLRKYLESGEIIDIKQKGLDRIIEITFKSWKDEILMLYIEIMGKYSNIILTDKEYKIIDSLRHVDPEMSRVRWVMPGEKYVYPPPQNKLNLLSSNNEDIIGALNIPSTGSMSNHIVKSLEGFSGFLANAILMSCKLNPSDNVDIKNMDRVIDEIIKIKNKLQNNQYEPTLYLEKNEYKDFLPFNFDMFDSIRFNSMSLMVDEFYSIKELKGLINDRSSSLLKIINSNLDRCYRKLENLQDELASGKERDKYKEYADLIMANLSNIHKGMKSINVVNIFSESTSPIEIPLDPSLSPVENAQRYYKKYNKLKNSIKYIEEQIEETIEEIEFLESELNNLQNIDSINEIEEIKNELEAIGYIKQDSKKKVLTIKSKPRHFLSSDGYDIYVGKNNYQNDELTLRLSSANDIWLHTKDIPGSHVIIKTNGNNITDETLDEAATLAAYYSKARHSSNVPVDYTLKKFVKKPSGAKPGRVIYTNQKTIFITPIEEKIKSLKRIED</sequence>
<dbReference type="Pfam" id="PF05670">
    <property type="entry name" value="NFACT-R_1"/>
    <property type="match status" value="1"/>
</dbReference>
<gene>
    <name evidence="5" type="primary">rqcH</name>
    <name evidence="7" type="ORF">FWJ32_00610</name>
</gene>
<accession>A0A5D8QFW9</accession>
<dbReference type="GO" id="GO:0019843">
    <property type="term" value="F:rRNA binding"/>
    <property type="evidence" value="ECO:0007669"/>
    <property type="project" value="UniProtKB-UniRule"/>
</dbReference>
<dbReference type="PANTHER" id="PTHR15239">
    <property type="entry name" value="NUCLEAR EXPORT MEDIATOR FACTOR NEMF"/>
    <property type="match status" value="1"/>
</dbReference>
<dbReference type="PANTHER" id="PTHR15239:SF6">
    <property type="entry name" value="RIBOSOME QUALITY CONTROL COMPLEX SUBUNIT NEMF"/>
    <property type="match status" value="1"/>
</dbReference>
<dbReference type="InterPro" id="IPR008532">
    <property type="entry name" value="NFACT_RNA-bd"/>
</dbReference>
<evidence type="ECO:0000313" key="8">
    <source>
        <dbReference type="Proteomes" id="UP000322976"/>
    </source>
</evidence>
<dbReference type="GO" id="GO:0000049">
    <property type="term" value="F:tRNA binding"/>
    <property type="evidence" value="ECO:0007669"/>
    <property type="project" value="UniProtKB-UniRule"/>
</dbReference>
<keyword evidence="1 5" id="KW-0820">tRNA-binding</keyword>
<protein>
    <recommendedName>
        <fullName evidence="5">Rqc2 homolog RqcH</fullName>
        <shortName evidence="5">RqcH</shortName>
    </recommendedName>
</protein>
<dbReference type="AlphaFoldDB" id="A0A5D8QFW9"/>